<organism evidence="1 2">
    <name type="scientific">Megaselia scalaris</name>
    <name type="common">Humpbacked fly</name>
    <name type="synonym">Phora scalaris</name>
    <dbReference type="NCBI Taxonomy" id="36166"/>
    <lineage>
        <taxon>Eukaryota</taxon>
        <taxon>Metazoa</taxon>
        <taxon>Ecdysozoa</taxon>
        <taxon>Arthropoda</taxon>
        <taxon>Hexapoda</taxon>
        <taxon>Insecta</taxon>
        <taxon>Pterygota</taxon>
        <taxon>Neoptera</taxon>
        <taxon>Endopterygota</taxon>
        <taxon>Diptera</taxon>
        <taxon>Brachycera</taxon>
        <taxon>Muscomorpha</taxon>
        <taxon>Platypezoidea</taxon>
        <taxon>Phoridae</taxon>
        <taxon>Megaseliini</taxon>
        <taxon>Megaselia</taxon>
    </lineage>
</organism>
<dbReference type="Proteomes" id="UP000015102">
    <property type="component" value="Unassembled WGS sequence"/>
</dbReference>
<protein>
    <submittedName>
        <fullName evidence="1">Uncharacterized protein</fullName>
    </submittedName>
</protein>
<proteinExistence type="predicted"/>
<keyword evidence="2" id="KW-1185">Reference proteome</keyword>
<dbReference type="EMBL" id="CAQQ02001839">
    <property type="status" value="NOT_ANNOTATED_CDS"/>
    <property type="molecule type" value="Genomic_DNA"/>
</dbReference>
<reference evidence="2" key="1">
    <citation type="submission" date="2013-02" db="EMBL/GenBank/DDBJ databases">
        <authorList>
            <person name="Hughes D."/>
        </authorList>
    </citation>
    <scope>NUCLEOTIDE SEQUENCE</scope>
    <source>
        <strain>Durham</strain>
        <strain evidence="2">NC isolate 2 -- Noor lab</strain>
    </source>
</reference>
<evidence type="ECO:0000313" key="2">
    <source>
        <dbReference type="Proteomes" id="UP000015102"/>
    </source>
</evidence>
<evidence type="ECO:0000313" key="1">
    <source>
        <dbReference type="EnsemblMetazoa" id="MESCA001619-PA"/>
    </source>
</evidence>
<accession>T1GE61</accession>
<dbReference type="EnsemblMetazoa" id="MESCA001619-RA">
    <property type="protein sequence ID" value="MESCA001619-PA"/>
    <property type="gene ID" value="MESCA001619"/>
</dbReference>
<name>T1GE61_MEGSC</name>
<reference evidence="1" key="2">
    <citation type="submission" date="2015-06" db="UniProtKB">
        <authorList>
            <consortium name="EnsemblMetazoa"/>
        </authorList>
    </citation>
    <scope>IDENTIFICATION</scope>
</reference>
<dbReference type="HOGENOM" id="CLU_2515232_0_0_1"/>
<dbReference type="AlphaFoldDB" id="T1GE61"/>
<sequence length="85" mass="9584">MFGTMESIVRLSLQCSPSIKLLPEHTEKVQCGICFNMERRCSTMTSNYSELIGFPKHSTFLLSTIKRVMKALRADGEQPNALCNN</sequence>
<dbReference type="EMBL" id="CAQQ02001840">
    <property type="status" value="NOT_ANNOTATED_CDS"/>
    <property type="molecule type" value="Genomic_DNA"/>
</dbReference>